<dbReference type="Pfam" id="PF08241">
    <property type="entry name" value="Methyltransf_11"/>
    <property type="match status" value="1"/>
</dbReference>
<accession>A0A821TR15</accession>
<evidence type="ECO:0000256" key="2">
    <source>
        <dbReference type="SAM" id="MobiDB-lite"/>
    </source>
</evidence>
<feature type="region of interest" description="Disordered" evidence="2">
    <location>
        <begin position="193"/>
        <end position="225"/>
    </location>
</feature>
<dbReference type="AlphaFoldDB" id="A0A821TR15"/>
<reference evidence="4" key="1">
    <citation type="submission" date="2021-02" db="EMBL/GenBank/DDBJ databases">
        <authorList>
            <person name="Nowell W R."/>
        </authorList>
    </citation>
    <scope>NUCLEOTIDE SEQUENCE</scope>
</reference>
<dbReference type="CDD" id="cd02440">
    <property type="entry name" value="AdoMet_MTases"/>
    <property type="match status" value="1"/>
</dbReference>
<proteinExistence type="predicted"/>
<dbReference type="InterPro" id="IPR013216">
    <property type="entry name" value="Methyltransf_11"/>
</dbReference>
<evidence type="ECO:0000259" key="3">
    <source>
        <dbReference type="Pfam" id="PF08241"/>
    </source>
</evidence>
<evidence type="ECO:0000313" key="5">
    <source>
        <dbReference type="Proteomes" id="UP000663838"/>
    </source>
</evidence>
<dbReference type="Gene3D" id="3.40.50.150">
    <property type="entry name" value="Vaccinia Virus protein VP39"/>
    <property type="match status" value="1"/>
</dbReference>
<sequence length="578" mass="66294">MANSRNLMRTNVKSTSRPVSTCDGFNISPANNVLMESSENQVHRRLAILENLLRDHLNEENVQVKQLKDRILKLEEQLEKQDIRIKLLENQAMPLQPPDSTRIEVGSLIQTVVKENIEKQMENLTVGIPSAIRFEDDIACKTDIGLNKEGSDQILESESAGTCTAKQPLDDSNSKNNLSKTQLSNKLIDKSVLENNSKSETNVERNKSTPSSIVTSRSSEPNSLCSDCHPKIRHQRGAGTRVFTRWMDSRDENLSLWASDQYRSQLLSYIGKIYGQERNIRYTLAPLRVQSNKSYELDQLFDVIQHFEKQPGAKESLQQWQLESRPGRRLVEIKAMFEYKQADPSSLKGLKISSPSNVKEIINRTSIKAYFDMICRNGYITADIGEYLHLNKENIFGGTDYNIQNDRVTVVDVDLSQSTINLADNRVDLITCFVTLHHVPEFEKMLAEFVRILRPNGYLIIREHDCKREYKLPAKYLNFVHAFMMIARVGEFGSIQNNHSEHNQVKPNDDLLGDNVDWNQQKLNIIEYTSSIQYRTRAEWQQKLETVGFHLKATLDYDQNSSANPQALYYAVFQLNTK</sequence>
<name>A0A821TR15_9BILA</name>
<feature type="compositionally biased region" description="Low complexity" evidence="2">
    <location>
        <begin position="208"/>
        <end position="219"/>
    </location>
</feature>
<keyword evidence="1" id="KW-0175">Coiled coil</keyword>
<dbReference type="EMBL" id="CAJOBS010004398">
    <property type="protein sequence ID" value="CAF4880685.1"/>
    <property type="molecule type" value="Genomic_DNA"/>
</dbReference>
<comment type="caution">
    <text evidence="4">The sequence shown here is derived from an EMBL/GenBank/DDBJ whole genome shotgun (WGS) entry which is preliminary data.</text>
</comment>
<dbReference type="Proteomes" id="UP000663838">
    <property type="component" value="Unassembled WGS sequence"/>
</dbReference>
<feature type="region of interest" description="Disordered" evidence="2">
    <location>
        <begin position="158"/>
        <end position="181"/>
    </location>
</feature>
<dbReference type="InterPro" id="IPR029063">
    <property type="entry name" value="SAM-dependent_MTases_sf"/>
</dbReference>
<feature type="coiled-coil region" evidence="1">
    <location>
        <begin position="57"/>
        <end position="91"/>
    </location>
</feature>
<organism evidence="4 5">
    <name type="scientific">Rotaria socialis</name>
    <dbReference type="NCBI Taxonomy" id="392032"/>
    <lineage>
        <taxon>Eukaryota</taxon>
        <taxon>Metazoa</taxon>
        <taxon>Spiralia</taxon>
        <taxon>Gnathifera</taxon>
        <taxon>Rotifera</taxon>
        <taxon>Eurotatoria</taxon>
        <taxon>Bdelloidea</taxon>
        <taxon>Philodinida</taxon>
        <taxon>Philodinidae</taxon>
        <taxon>Rotaria</taxon>
    </lineage>
</organism>
<dbReference type="SUPFAM" id="SSF53335">
    <property type="entry name" value="S-adenosyl-L-methionine-dependent methyltransferases"/>
    <property type="match status" value="1"/>
</dbReference>
<protein>
    <recommendedName>
        <fullName evidence="3">Methyltransferase type 11 domain-containing protein</fullName>
    </recommendedName>
</protein>
<feature type="domain" description="Methyltransferase type 11" evidence="3">
    <location>
        <begin position="408"/>
        <end position="461"/>
    </location>
</feature>
<dbReference type="GO" id="GO:0008757">
    <property type="term" value="F:S-adenosylmethionine-dependent methyltransferase activity"/>
    <property type="evidence" value="ECO:0007669"/>
    <property type="project" value="InterPro"/>
</dbReference>
<evidence type="ECO:0000256" key="1">
    <source>
        <dbReference type="SAM" id="Coils"/>
    </source>
</evidence>
<evidence type="ECO:0000313" key="4">
    <source>
        <dbReference type="EMBL" id="CAF4880685.1"/>
    </source>
</evidence>
<gene>
    <name evidence="4" type="ORF">TOA249_LOCUS29230</name>
</gene>
<feature type="compositionally biased region" description="Polar residues" evidence="2">
    <location>
        <begin position="158"/>
        <end position="167"/>
    </location>
</feature>